<evidence type="ECO:0000256" key="5">
    <source>
        <dbReference type="ARBA" id="ARBA00022691"/>
    </source>
</evidence>
<comment type="subcellular location">
    <subcellularLocation>
        <location evidence="6">Cytoplasm</location>
    </subcellularLocation>
</comment>
<dbReference type="AlphaFoldDB" id="A0A7C5ELI8"/>
<keyword evidence="2 6" id="KW-0698">rRNA processing</keyword>
<dbReference type="Gene3D" id="3.40.50.150">
    <property type="entry name" value="Vaccinia Virus protein VP39"/>
    <property type="match status" value="1"/>
</dbReference>
<name>A0A7C5ELI8_9BACT</name>
<dbReference type="GO" id="GO:0005829">
    <property type="term" value="C:cytosol"/>
    <property type="evidence" value="ECO:0007669"/>
    <property type="project" value="TreeGrafter"/>
</dbReference>
<dbReference type="PANTHER" id="PTHR31760">
    <property type="entry name" value="S-ADENOSYL-L-METHIONINE-DEPENDENT METHYLTRANSFERASES SUPERFAMILY PROTEIN"/>
    <property type="match status" value="1"/>
</dbReference>
<keyword evidence="5 6" id="KW-0949">S-adenosyl-L-methionine</keyword>
<feature type="binding site" evidence="6">
    <location>
        <position position="82"/>
    </location>
    <ligand>
        <name>S-adenosyl-L-methionine</name>
        <dbReference type="ChEBI" id="CHEBI:59789"/>
    </ligand>
</feature>
<keyword evidence="1 6" id="KW-0963">Cytoplasm</keyword>
<reference evidence="7" key="1">
    <citation type="journal article" date="2020" name="mSystems">
        <title>Genome- and Community-Level Interaction Insights into Carbon Utilization and Element Cycling Functions of Hydrothermarchaeota in Hydrothermal Sediment.</title>
        <authorList>
            <person name="Zhou Z."/>
            <person name="Liu Y."/>
            <person name="Xu W."/>
            <person name="Pan J."/>
            <person name="Luo Z.H."/>
            <person name="Li M."/>
        </authorList>
    </citation>
    <scope>NUCLEOTIDE SEQUENCE [LARGE SCALE GENOMIC DNA]</scope>
    <source>
        <strain evidence="7">SpSt-853</strain>
    </source>
</reference>
<organism evidence="7">
    <name type="scientific">Desulfobacca acetoxidans</name>
    <dbReference type="NCBI Taxonomy" id="60893"/>
    <lineage>
        <taxon>Bacteria</taxon>
        <taxon>Pseudomonadati</taxon>
        <taxon>Thermodesulfobacteriota</taxon>
        <taxon>Desulfobaccia</taxon>
        <taxon>Desulfobaccales</taxon>
        <taxon>Desulfobaccaceae</taxon>
        <taxon>Desulfobacca</taxon>
    </lineage>
</organism>
<sequence length="220" mass="23827">MTNPMELLIKGAAILETPLAPETLAQVQVYLQELKTWNARVNLTGLKTDREIVIKHFLDSLAVLPYLAGATSLVDLGSGAGFPGLVLKLARPDLALTLVESRGKKAAFLQYLVALLKLPGVEVKEMRLTPKLARKWGPSFTAVISRATFKLPELLALAAPLLFPGGRVLALKGPRLAAEELEAGRQILSGLEFGTLELKEYQLPLTSEKRLLVMAQKAPG</sequence>
<evidence type="ECO:0000256" key="3">
    <source>
        <dbReference type="ARBA" id="ARBA00022603"/>
    </source>
</evidence>
<comment type="function">
    <text evidence="6">Specifically methylates the N7 position of a guanine in 16S rRNA.</text>
</comment>
<feature type="binding site" evidence="6">
    <location>
        <position position="146"/>
    </location>
    <ligand>
        <name>S-adenosyl-L-methionine</name>
        <dbReference type="ChEBI" id="CHEBI:59789"/>
    </ligand>
</feature>
<dbReference type="PIRSF" id="PIRSF003078">
    <property type="entry name" value="GidB"/>
    <property type="match status" value="1"/>
</dbReference>
<evidence type="ECO:0000256" key="1">
    <source>
        <dbReference type="ARBA" id="ARBA00022490"/>
    </source>
</evidence>
<keyword evidence="4 6" id="KW-0808">Transferase</keyword>
<dbReference type="SUPFAM" id="SSF53335">
    <property type="entry name" value="S-adenosyl-L-methionine-dependent methyltransferases"/>
    <property type="match status" value="1"/>
</dbReference>
<dbReference type="Pfam" id="PF02527">
    <property type="entry name" value="GidB"/>
    <property type="match status" value="1"/>
</dbReference>
<dbReference type="GO" id="GO:0070043">
    <property type="term" value="F:rRNA (guanine-N7-)-methyltransferase activity"/>
    <property type="evidence" value="ECO:0007669"/>
    <property type="project" value="UniProtKB-UniRule"/>
</dbReference>
<accession>A0A7C5ELI8</accession>
<dbReference type="EMBL" id="DTKJ01000016">
    <property type="protein sequence ID" value="HGZ11059.1"/>
    <property type="molecule type" value="Genomic_DNA"/>
</dbReference>
<dbReference type="NCBIfam" id="TIGR00138">
    <property type="entry name" value="rsmG_gidB"/>
    <property type="match status" value="1"/>
</dbReference>
<dbReference type="EC" id="2.1.1.-" evidence="6"/>
<comment type="similarity">
    <text evidence="6">Belongs to the methyltransferase superfamily. RNA methyltransferase RsmG family.</text>
</comment>
<dbReference type="PANTHER" id="PTHR31760:SF0">
    <property type="entry name" value="S-ADENOSYL-L-METHIONINE-DEPENDENT METHYLTRANSFERASES SUPERFAMILY PROTEIN"/>
    <property type="match status" value="1"/>
</dbReference>
<dbReference type="InterPro" id="IPR029063">
    <property type="entry name" value="SAM-dependent_MTases_sf"/>
</dbReference>
<dbReference type="HAMAP" id="MF_00074">
    <property type="entry name" value="16SrRNA_methyltr_G"/>
    <property type="match status" value="1"/>
</dbReference>
<evidence type="ECO:0000256" key="6">
    <source>
        <dbReference type="HAMAP-Rule" id="MF_00074"/>
    </source>
</evidence>
<comment type="caution">
    <text evidence="6">Lacks conserved residue(s) required for the propagation of feature annotation.</text>
</comment>
<dbReference type="InterPro" id="IPR003682">
    <property type="entry name" value="rRNA_ssu_MeTfrase_G"/>
</dbReference>
<evidence type="ECO:0000256" key="4">
    <source>
        <dbReference type="ARBA" id="ARBA00022679"/>
    </source>
</evidence>
<proteinExistence type="inferred from homology"/>
<protein>
    <recommendedName>
        <fullName evidence="6">Ribosomal RNA small subunit methyltransferase G</fullName>
        <ecNumber evidence="6">2.1.1.-</ecNumber>
    </recommendedName>
    <alternativeName>
        <fullName evidence="6">16S rRNA 7-methylguanosine methyltransferase</fullName>
        <shortName evidence="6">16S rRNA m7G methyltransferase</shortName>
    </alternativeName>
</protein>
<evidence type="ECO:0000313" key="7">
    <source>
        <dbReference type="EMBL" id="HGZ11059.1"/>
    </source>
</evidence>
<feature type="binding site" evidence="6">
    <location>
        <position position="77"/>
    </location>
    <ligand>
        <name>S-adenosyl-L-methionine</name>
        <dbReference type="ChEBI" id="CHEBI:59789"/>
    </ligand>
</feature>
<comment type="caution">
    <text evidence="7">The sequence shown here is derived from an EMBL/GenBank/DDBJ whole genome shotgun (WGS) entry which is preliminary data.</text>
</comment>
<evidence type="ECO:0000256" key="2">
    <source>
        <dbReference type="ARBA" id="ARBA00022552"/>
    </source>
</evidence>
<gene>
    <name evidence="6 7" type="primary">rsmG</name>
    <name evidence="7" type="ORF">ENW48_02420</name>
</gene>
<keyword evidence="3 6" id="KW-0489">Methyltransferase</keyword>